<name>A0ABQ3N743_9BACI</name>
<reference evidence="1 2" key="1">
    <citation type="journal article" date="2022" name="Int. J. Syst. Evol. Microbiol.">
        <title>Neobacillus kokaensis sp. nov., isolated from soil.</title>
        <authorList>
            <person name="Yuki K."/>
            <person name="Matsubara H."/>
            <person name="Yamaguchi S."/>
        </authorList>
    </citation>
    <scope>NUCLEOTIDE SEQUENCE [LARGE SCALE GENOMIC DNA]</scope>
    <source>
        <strain evidence="1 2">LOB 377</strain>
    </source>
</reference>
<protein>
    <submittedName>
        <fullName evidence="1">Uncharacterized protein</fullName>
    </submittedName>
</protein>
<dbReference type="EMBL" id="BNDS01000012">
    <property type="protein sequence ID" value="GHH99412.1"/>
    <property type="molecule type" value="Genomic_DNA"/>
</dbReference>
<evidence type="ECO:0000313" key="2">
    <source>
        <dbReference type="Proteomes" id="UP000637074"/>
    </source>
</evidence>
<keyword evidence="2" id="KW-1185">Reference proteome</keyword>
<gene>
    <name evidence="1" type="ORF">AM1BK_29550</name>
</gene>
<evidence type="ECO:0000313" key="1">
    <source>
        <dbReference type="EMBL" id="GHH99412.1"/>
    </source>
</evidence>
<organism evidence="1 2">
    <name type="scientific">Neobacillus kokaensis</name>
    <dbReference type="NCBI Taxonomy" id="2759023"/>
    <lineage>
        <taxon>Bacteria</taxon>
        <taxon>Bacillati</taxon>
        <taxon>Bacillota</taxon>
        <taxon>Bacilli</taxon>
        <taxon>Bacillales</taxon>
        <taxon>Bacillaceae</taxon>
        <taxon>Neobacillus</taxon>
    </lineage>
</organism>
<dbReference type="Proteomes" id="UP000637074">
    <property type="component" value="Unassembled WGS sequence"/>
</dbReference>
<sequence length="45" mass="5347">MSPKPLVGIHFVPVFVELHWSYVELYLNYVEKVLNYVEIIAKIKK</sequence>
<comment type="caution">
    <text evidence="1">The sequence shown here is derived from an EMBL/GenBank/DDBJ whole genome shotgun (WGS) entry which is preliminary data.</text>
</comment>
<accession>A0ABQ3N743</accession>
<proteinExistence type="predicted"/>